<reference evidence="4 5" key="1">
    <citation type="submission" date="2019-09" db="EMBL/GenBank/DDBJ databases">
        <title>Actinomadura physcomitrii sp. nov., a novel actinomycete isolated from moss [Physcomitrium sphaericum (Ludw) Fuernr].</title>
        <authorList>
            <person name="Zhuang X."/>
            <person name="Liu C."/>
        </authorList>
    </citation>
    <scope>NUCLEOTIDE SEQUENCE [LARGE SCALE GENOMIC DNA]</scope>
    <source>
        <strain evidence="4 5">HMC1</strain>
    </source>
</reference>
<name>A0A6H9Y8K4_9ACTN</name>
<dbReference type="InterPro" id="IPR041916">
    <property type="entry name" value="Anti_sigma_zinc_sf"/>
</dbReference>
<keyword evidence="5" id="KW-1185">Reference proteome</keyword>
<sequence length="370" mass="38843">MGRRWPRSFCTRVCSRSPTRTTRPAGSRQAARPSARASGGVPSEEEAGMSGIGHPDVDGSLAAWALDACPADEASLISAHVADCARCTAEATRLHGATTLLAVAAEEPPPAALRPRILAAARRLRAPGAAVGTVAGLAEAYAAQVALMDELLMSLSPEVWRTPLQRYRSVRELIAHLTGNDARFAADLGLPRPVRHGHHDAWHAQARAVVQGVSGDVALLEREASLAGARPVRASARSALVQRTFETWTHADDIRAVAGRPSVPPPAEHLRLIVELGTGLLPRALRVLGREHPGSTARLVLTGPGSGEWAVPLAPGGEPGPPDVTITADAEDFCRLLAGRRRPGDFPHRAEGDPAVVADVLHAASTLGCD</sequence>
<proteinExistence type="predicted"/>
<dbReference type="Proteomes" id="UP000468735">
    <property type="component" value="Unassembled WGS sequence"/>
</dbReference>
<evidence type="ECO:0000256" key="2">
    <source>
        <dbReference type="ARBA" id="ARBA00023163"/>
    </source>
</evidence>
<keyword evidence="4" id="KW-0670">Pyruvate</keyword>
<dbReference type="InterPro" id="IPR017517">
    <property type="entry name" value="Maleyloyr_isom"/>
</dbReference>
<evidence type="ECO:0000256" key="1">
    <source>
        <dbReference type="ARBA" id="ARBA00023015"/>
    </source>
</evidence>
<accession>A0A6H9Y8K4</accession>
<dbReference type="AlphaFoldDB" id="A0A6H9Y8K4"/>
<dbReference type="NCBIfam" id="TIGR03083">
    <property type="entry name" value="maleylpyruvate isomerase family mycothiol-dependent enzyme"/>
    <property type="match status" value="1"/>
</dbReference>
<keyword evidence="2" id="KW-0804">Transcription</keyword>
<evidence type="ECO:0000313" key="5">
    <source>
        <dbReference type="Proteomes" id="UP000468735"/>
    </source>
</evidence>
<dbReference type="Gene3D" id="1.10.10.1320">
    <property type="entry name" value="Anti-sigma factor, zinc-finger domain"/>
    <property type="match status" value="1"/>
</dbReference>
<keyword evidence="1" id="KW-0805">Transcription regulation</keyword>
<dbReference type="OrthoDB" id="4321761at2"/>
<comment type="caution">
    <text evidence="4">The sequence shown here is derived from an EMBL/GenBank/DDBJ whole genome shotgun (WGS) entry which is preliminary data.</text>
</comment>
<evidence type="ECO:0000313" key="4">
    <source>
        <dbReference type="EMBL" id="KAB2339508.1"/>
    </source>
</evidence>
<protein>
    <submittedName>
        <fullName evidence="4">Maleylpyruvate isomerase family mycothiol-dependent enzyme</fullName>
    </submittedName>
</protein>
<dbReference type="SUPFAM" id="SSF109854">
    <property type="entry name" value="DinB/YfiT-like putative metalloenzymes"/>
    <property type="match status" value="1"/>
</dbReference>
<keyword evidence="4" id="KW-0413">Isomerase</keyword>
<dbReference type="EMBL" id="WBMT01000035">
    <property type="protein sequence ID" value="KAB2339508.1"/>
    <property type="molecule type" value="Genomic_DNA"/>
</dbReference>
<feature type="region of interest" description="Disordered" evidence="3">
    <location>
        <begin position="14"/>
        <end position="54"/>
    </location>
</feature>
<feature type="compositionally biased region" description="Low complexity" evidence="3">
    <location>
        <begin position="23"/>
        <end position="40"/>
    </location>
</feature>
<gene>
    <name evidence="4" type="ORF">F8566_48055</name>
</gene>
<dbReference type="GO" id="GO:0016853">
    <property type="term" value="F:isomerase activity"/>
    <property type="evidence" value="ECO:0007669"/>
    <property type="project" value="UniProtKB-KW"/>
</dbReference>
<evidence type="ECO:0000256" key="3">
    <source>
        <dbReference type="SAM" id="MobiDB-lite"/>
    </source>
</evidence>
<dbReference type="InterPro" id="IPR034660">
    <property type="entry name" value="DinB/YfiT-like"/>
</dbReference>
<organism evidence="4 5">
    <name type="scientific">Actinomadura rudentiformis</name>
    <dbReference type="NCBI Taxonomy" id="359158"/>
    <lineage>
        <taxon>Bacteria</taxon>
        <taxon>Bacillati</taxon>
        <taxon>Actinomycetota</taxon>
        <taxon>Actinomycetes</taxon>
        <taxon>Streptosporangiales</taxon>
        <taxon>Thermomonosporaceae</taxon>
        <taxon>Actinomadura</taxon>
    </lineage>
</organism>